<reference evidence="1 2" key="1">
    <citation type="journal article" date="2024" name="G3 (Bethesda)">
        <title>Genome assembly of Hibiscus sabdariffa L. provides insights into metabolisms of medicinal natural products.</title>
        <authorList>
            <person name="Kim T."/>
        </authorList>
    </citation>
    <scope>NUCLEOTIDE SEQUENCE [LARGE SCALE GENOMIC DNA]</scope>
    <source>
        <strain evidence="1">TK-2024</strain>
        <tissue evidence="1">Old leaves</tissue>
    </source>
</reference>
<evidence type="ECO:0000313" key="2">
    <source>
        <dbReference type="Proteomes" id="UP001396334"/>
    </source>
</evidence>
<name>A0ABR2NH31_9ROSI</name>
<evidence type="ECO:0000313" key="1">
    <source>
        <dbReference type="EMBL" id="KAK8975499.1"/>
    </source>
</evidence>
<proteinExistence type="predicted"/>
<sequence>RKRVNRISALQRDDGVWYSEEVDLKKLATKIFRTLFTSSSEPHLLYVTCGVFLTIKVYTRDTFLAPISTEEIHQAVFSMDASKSPGIDSVIQFLN</sequence>
<comment type="caution">
    <text evidence="1">The sequence shown here is derived from an EMBL/GenBank/DDBJ whole genome shotgun (WGS) entry which is preliminary data.</text>
</comment>
<dbReference type="EMBL" id="JBBPBN010000144">
    <property type="protein sequence ID" value="KAK8975499.1"/>
    <property type="molecule type" value="Genomic_DNA"/>
</dbReference>
<organism evidence="1 2">
    <name type="scientific">Hibiscus sabdariffa</name>
    <name type="common">roselle</name>
    <dbReference type="NCBI Taxonomy" id="183260"/>
    <lineage>
        <taxon>Eukaryota</taxon>
        <taxon>Viridiplantae</taxon>
        <taxon>Streptophyta</taxon>
        <taxon>Embryophyta</taxon>
        <taxon>Tracheophyta</taxon>
        <taxon>Spermatophyta</taxon>
        <taxon>Magnoliopsida</taxon>
        <taxon>eudicotyledons</taxon>
        <taxon>Gunneridae</taxon>
        <taxon>Pentapetalae</taxon>
        <taxon>rosids</taxon>
        <taxon>malvids</taxon>
        <taxon>Malvales</taxon>
        <taxon>Malvaceae</taxon>
        <taxon>Malvoideae</taxon>
        <taxon>Hibiscus</taxon>
    </lineage>
</organism>
<accession>A0ABR2NH31</accession>
<keyword evidence="2" id="KW-1185">Reference proteome</keyword>
<feature type="non-terminal residue" evidence="1">
    <location>
        <position position="1"/>
    </location>
</feature>
<dbReference type="Proteomes" id="UP001396334">
    <property type="component" value="Unassembled WGS sequence"/>
</dbReference>
<protein>
    <submittedName>
        <fullName evidence="1">Uncharacterized protein</fullName>
    </submittedName>
</protein>
<gene>
    <name evidence="1" type="ORF">V6N11_034508</name>
</gene>